<evidence type="ECO:0000313" key="2">
    <source>
        <dbReference type="EMBL" id="KAK7448788.1"/>
    </source>
</evidence>
<dbReference type="EMBL" id="JBANRG010000037">
    <property type="protein sequence ID" value="KAK7448788.1"/>
    <property type="molecule type" value="Genomic_DNA"/>
</dbReference>
<feature type="coiled-coil region" evidence="1">
    <location>
        <begin position="27"/>
        <end position="61"/>
    </location>
</feature>
<evidence type="ECO:0000256" key="1">
    <source>
        <dbReference type="SAM" id="Coils"/>
    </source>
</evidence>
<proteinExistence type="predicted"/>
<comment type="caution">
    <text evidence="2">The sequence shown here is derived from an EMBL/GenBank/DDBJ whole genome shotgun (WGS) entry which is preliminary data.</text>
</comment>
<dbReference type="Proteomes" id="UP001498398">
    <property type="component" value="Unassembled WGS sequence"/>
</dbReference>
<sequence length="176" mass="19958">MITNFVPSPSRFESFFNTNYSATASEVEEIKGIIHASEQELAVLDEEIVKLESKLNGLKTRRNAISDLVDNHRKLCSTFRRLSPELLAEISVHCLPSEHLPTRSTLEAPLLLLRVCNKWRQVALDTPRLWCSLHVHIPNCPSDPSLIQRRFTGIDKWLGCLANCPSHSPYTVLDIK</sequence>
<protein>
    <recommendedName>
        <fullName evidence="4">F-box domain-containing protein</fullName>
    </recommendedName>
</protein>
<evidence type="ECO:0008006" key="4">
    <source>
        <dbReference type="Google" id="ProtNLM"/>
    </source>
</evidence>
<reference evidence="2 3" key="1">
    <citation type="submission" date="2024-01" db="EMBL/GenBank/DDBJ databases">
        <title>A draft genome for the cacao thread blight pathogen Marasmiellus scandens.</title>
        <authorList>
            <person name="Baruah I.K."/>
            <person name="Leung J."/>
            <person name="Bukari Y."/>
            <person name="Amoako-Attah I."/>
            <person name="Meinhardt L.W."/>
            <person name="Bailey B.A."/>
            <person name="Cohen S.P."/>
        </authorList>
    </citation>
    <scope>NUCLEOTIDE SEQUENCE [LARGE SCALE GENOMIC DNA]</scope>
    <source>
        <strain evidence="2 3">GH-19</strain>
    </source>
</reference>
<keyword evidence="3" id="KW-1185">Reference proteome</keyword>
<accession>A0ABR1J5B9</accession>
<evidence type="ECO:0000313" key="3">
    <source>
        <dbReference type="Proteomes" id="UP001498398"/>
    </source>
</evidence>
<keyword evidence="1" id="KW-0175">Coiled coil</keyword>
<name>A0ABR1J5B9_9AGAR</name>
<gene>
    <name evidence="2" type="ORF">VKT23_013518</name>
</gene>
<organism evidence="2 3">
    <name type="scientific">Marasmiellus scandens</name>
    <dbReference type="NCBI Taxonomy" id="2682957"/>
    <lineage>
        <taxon>Eukaryota</taxon>
        <taxon>Fungi</taxon>
        <taxon>Dikarya</taxon>
        <taxon>Basidiomycota</taxon>
        <taxon>Agaricomycotina</taxon>
        <taxon>Agaricomycetes</taxon>
        <taxon>Agaricomycetidae</taxon>
        <taxon>Agaricales</taxon>
        <taxon>Marasmiineae</taxon>
        <taxon>Omphalotaceae</taxon>
        <taxon>Marasmiellus</taxon>
    </lineage>
</organism>